<organism evidence="13 14">
    <name type="scientific">Desulfuromonas soudanensis</name>
    <dbReference type="NCBI Taxonomy" id="1603606"/>
    <lineage>
        <taxon>Bacteria</taxon>
        <taxon>Pseudomonadati</taxon>
        <taxon>Thermodesulfobacteriota</taxon>
        <taxon>Desulfuromonadia</taxon>
        <taxon>Desulfuromonadales</taxon>
        <taxon>Desulfuromonadaceae</taxon>
        <taxon>Desulfuromonas</taxon>
    </lineage>
</organism>
<evidence type="ECO:0000256" key="11">
    <source>
        <dbReference type="HAMAP-Rule" id="MF_00300"/>
    </source>
</evidence>
<dbReference type="EMBL" id="CP010802">
    <property type="protein sequence ID" value="ALC16911.1"/>
    <property type="molecule type" value="Genomic_DNA"/>
</dbReference>
<dbReference type="Proteomes" id="UP000057158">
    <property type="component" value="Chromosome"/>
</dbReference>
<evidence type="ECO:0000256" key="12">
    <source>
        <dbReference type="RuleBase" id="RU000605"/>
    </source>
</evidence>
<dbReference type="PIRSF" id="PIRSF001456">
    <property type="entry name" value="Chorismate_synth"/>
    <property type="match status" value="1"/>
</dbReference>
<evidence type="ECO:0000256" key="7">
    <source>
        <dbReference type="ARBA" id="ARBA00022827"/>
    </source>
</evidence>
<dbReference type="STRING" id="1603606.DSOUD_2146"/>
<dbReference type="FunFam" id="3.60.150.10:FF:000002">
    <property type="entry name" value="Chorismate synthase"/>
    <property type="match status" value="1"/>
</dbReference>
<dbReference type="UniPathway" id="UPA00053">
    <property type="reaction ID" value="UER00090"/>
</dbReference>
<dbReference type="Gene3D" id="3.60.150.10">
    <property type="entry name" value="Chorismate synthase AroC"/>
    <property type="match status" value="1"/>
</dbReference>
<dbReference type="Pfam" id="PF01264">
    <property type="entry name" value="Chorismate_synt"/>
    <property type="match status" value="1"/>
</dbReference>
<keyword evidence="5 11" id="KW-0285">Flavoprotein</keyword>
<evidence type="ECO:0000256" key="2">
    <source>
        <dbReference type="ARBA" id="ARBA00008014"/>
    </source>
</evidence>
<comment type="subunit">
    <text evidence="11">Homotetramer.</text>
</comment>
<evidence type="ECO:0000256" key="9">
    <source>
        <dbReference type="ARBA" id="ARBA00023141"/>
    </source>
</evidence>
<proteinExistence type="inferred from homology"/>
<comment type="function">
    <text evidence="11">Catalyzes the anti-1,4-elimination of the C-3 phosphate and the C-6 proR hydrogen from 5-enolpyruvylshikimate-3-phosphate (EPSP) to yield chorismate, which is the branch point compound that serves as the starting substrate for the three terminal pathways of aromatic amino acid biosynthesis. This reaction introduces a second double bond into the aromatic ring system.</text>
</comment>
<feature type="binding site" evidence="11">
    <location>
        <begin position="250"/>
        <end position="251"/>
    </location>
    <ligand>
        <name>FMN</name>
        <dbReference type="ChEBI" id="CHEBI:58210"/>
    </ligand>
</feature>
<dbReference type="PANTHER" id="PTHR21085">
    <property type="entry name" value="CHORISMATE SYNTHASE"/>
    <property type="match status" value="1"/>
</dbReference>
<dbReference type="EC" id="4.2.3.5" evidence="3 11"/>
<dbReference type="GO" id="GO:0004107">
    <property type="term" value="F:chorismate synthase activity"/>
    <property type="evidence" value="ECO:0007669"/>
    <property type="project" value="UniProtKB-UniRule"/>
</dbReference>
<dbReference type="GO" id="GO:0009423">
    <property type="term" value="P:chorismate biosynthetic process"/>
    <property type="evidence" value="ECO:0007669"/>
    <property type="project" value="UniProtKB-UniRule"/>
</dbReference>
<dbReference type="InterPro" id="IPR000453">
    <property type="entry name" value="Chorismate_synth"/>
</dbReference>
<evidence type="ECO:0000256" key="10">
    <source>
        <dbReference type="ARBA" id="ARBA00023239"/>
    </source>
</evidence>
<feature type="binding site" evidence="11">
    <location>
        <position position="294"/>
    </location>
    <ligand>
        <name>FMN</name>
        <dbReference type="ChEBI" id="CHEBI:58210"/>
    </ligand>
</feature>
<dbReference type="PANTHER" id="PTHR21085:SF0">
    <property type="entry name" value="CHORISMATE SYNTHASE"/>
    <property type="match status" value="1"/>
</dbReference>
<dbReference type="PROSITE" id="PS00787">
    <property type="entry name" value="CHORISMATE_SYNTHASE_1"/>
    <property type="match status" value="1"/>
</dbReference>
<evidence type="ECO:0000256" key="4">
    <source>
        <dbReference type="ARBA" id="ARBA00022605"/>
    </source>
</evidence>
<name>A0A0M5IW19_9BACT</name>
<keyword evidence="8 11" id="KW-0521">NADP</keyword>
<dbReference type="OrthoDB" id="9771806at2"/>
<evidence type="ECO:0000313" key="13">
    <source>
        <dbReference type="EMBL" id="ALC16911.1"/>
    </source>
</evidence>
<comment type="similarity">
    <text evidence="2 11 12">Belongs to the chorismate synthase family.</text>
</comment>
<dbReference type="PATRIC" id="fig|1603606.3.peg.2319"/>
<protein>
    <recommendedName>
        <fullName evidence="3 11">Chorismate synthase</fullName>
        <shortName evidence="11">CS</shortName>
        <ecNumber evidence="3 11">4.2.3.5</ecNumber>
    </recommendedName>
    <alternativeName>
        <fullName evidence="11">5-enolpyruvylshikimate-3-phosphate phospholyase</fullName>
    </alternativeName>
</protein>
<dbReference type="GO" id="GO:0008652">
    <property type="term" value="P:amino acid biosynthetic process"/>
    <property type="evidence" value="ECO:0007669"/>
    <property type="project" value="UniProtKB-KW"/>
</dbReference>
<reference evidence="13 14" key="1">
    <citation type="submission" date="2015-07" db="EMBL/GenBank/DDBJ databases">
        <title>Isolation and Genomic Characterization of a Novel Halophilic Metal-Reducing Deltaproteobacterium from the Deep Subsurface.</title>
        <authorList>
            <person name="Badalamenti J.P."/>
            <person name="Summers Z.M."/>
            <person name="Gralnick J.A."/>
            <person name="Bond D.R."/>
        </authorList>
    </citation>
    <scope>NUCLEOTIDE SEQUENCE [LARGE SCALE GENOMIC DNA]</scope>
    <source>
        <strain evidence="13 14">WTL</strain>
    </source>
</reference>
<dbReference type="CDD" id="cd07304">
    <property type="entry name" value="Chorismate_synthase"/>
    <property type="match status" value="1"/>
</dbReference>
<comment type="pathway">
    <text evidence="1 11 12">Metabolic intermediate biosynthesis; chorismate biosynthesis; chorismate from D-erythrose 4-phosphate and phosphoenolpyruvate: step 7/7.</text>
</comment>
<keyword evidence="10 11" id="KW-0456">Lyase</keyword>
<dbReference type="GO" id="GO:0009073">
    <property type="term" value="P:aromatic amino acid family biosynthetic process"/>
    <property type="evidence" value="ECO:0007669"/>
    <property type="project" value="UniProtKB-KW"/>
</dbReference>
<accession>A0A0M5IW19</accession>
<dbReference type="PROSITE" id="PS00788">
    <property type="entry name" value="CHORISMATE_SYNTHASE_2"/>
    <property type="match status" value="1"/>
</dbReference>
<evidence type="ECO:0000256" key="1">
    <source>
        <dbReference type="ARBA" id="ARBA00005044"/>
    </source>
</evidence>
<dbReference type="GO" id="GO:0005829">
    <property type="term" value="C:cytosol"/>
    <property type="evidence" value="ECO:0007669"/>
    <property type="project" value="TreeGrafter"/>
</dbReference>
<keyword evidence="6 11" id="KW-0288">FMN</keyword>
<evidence type="ECO:0000313" key="14">
    <source>
        <dbReference type="Proteomes" id="UP000057158"/>
    </source>
</evidence>
<dbReference type="NCBIfam" id="TIGR00033">
    <property type="entry name" value="aroC"/>
    <property type="match status" value="1"/>
</dbReference>
<dbReference type="PROSITE" id="PS00789">
    <property type="entry name" value="CHORISMATE_SYNTHASE_3"/>
    <property type="match status" value="1"/>
</dbReference>
<feature type="binding site" evidence="11">
    <location>
        <position position="47"/>
    </location>
    <ligand>
        <name>NADP(+)</name>
        <dbReference type="ChEBI" id="CHEBI:58349"/>
    </ligand>
</feature>
<dbReference type="InterPro" id="IPR020541">
    <property type="entry name" value="Chorismate_synthase_CS"/>
</dbReference>
<evidence type="ECO:0000256" key="5">
    <source>
        <dbReference type="ARBA" id="ARBA00022630"/>
    </source>
</evidence>
<comment type="cofactor">
    <cofactor evidence="11 12">
        <name>FMNH2</name>
        <dbReference type="ChEBI" id="CHEBI:57618"/>
    </cofactor>
    <text evidence="11 12">Reduced FMN (FMNH(2)).</text>
</comment>
<dbReference type="NCBIfam" id="NF003793">
    <property type="entry name" value="PRK05382.1"/>
    <property type="match status" value="1"/>
</dbReference>
<dbReference type="KEGG" id="des:DSOUD_2146"/>
<dbReference type="GO" id="GO:0010181">
    <property type="term" value="F:FMN binding"/>
    <property type="evidence" value="ECO:0007669"/>
    <property type="project" value="TreeGrafter"/>
</dbReference>
<comment type="catalytic activity">
    <reaction evidence="11 12">
        <text>5-O-(1-carboxyvinyl)-3-phosphoshikimate = chorismate + phosphate</text>
        <dbReference type="Rhea" id="RHEA:21020"/>
        <dbReference type="ChEBI" id="CHEBI:29748"/>
        <dbReference type="ChEBI" id="CHEBI:43474"/>
        <dbReference type="ChEBI" id="CHEBI:57701"/>
        <dbReference type="EC" id="4.2.3.5"/>
    </reaction>
</comment>
<feature type="binding site" evidence="11">
    <location>
        <begin position="130"/>
        <end position="132"/>
    </location>
    <ligand>
        <name>FMN</name>
        <dbReference type="ChEBI" id="CHEBI:58210"/>
    </ligand>
</feature>
<feature type="binding site" evidence="11">
    <location>
        <position position="335"/>
    </location>
    <ligand>
        <name>FMN</name>
        <dbReference type="ChEBI" id="CHEBI:58210"/>
    </ligand>
</feature>
<dbReference type="RefSeq" id="WP_053550963.1">
    <property type="nucleotide sequence ID" value="NZ_CP010802.1"/>
</dbReference>
<evidence type="ECO:0000256" key="3">
    <source>
        <dbReference type="ARBA" id="ARBA00013036"/>
    </source>
</evidence>
<dbReference type="InterPro" id="IPR035904">
    <property type="entry name" value="Chorismate_synth_AroC_sf"/>
</dbReference>
<keyword evidence="14" id="KW-1185">Reference proteome</keyword>
<evidence type="ECO:0000256" key="6">
    <source>
        <dbReference type="ARBA" id="ARBA00022643"/>
    </source>
</evidence>
<feature type="binding site" evidence="11">
    <location>
        <begin position="309"/>
        <end position="313"/>
    </location>
    <ligand>
        <name>FMN</name>
        <dbReference type="ChEBI" id="CHEBI:58210"/>
    </ligand>
</feature>
<gene>
    <name evidence="11 13" type="primary">aroC</name>
    <name evidence="13" type="ORF">DSOUD_2146</name>
</gene>
<keyword evidence="7 11" id="KW-0274">FAD</keyword>
<dbReference type="SUPFAM" id="SSF103263">
    <property type="entry name" value="Chorismate synthase, AroC"/>
    <property type="match status" value="1"/>
</dbReference>
<keyword evidence="9 11" id="KW-0057">Aromatic amino acid biosynthesis</keyword>
<evidence type="ECO:0000256" key="8">
    <source>
        <dbReference type="ARBA" id="ARBA00022857"/>
    </source>
</evidence>
<keyword evidence="4 11" id="KW-0028">Amino-acid biosynthesis</keyword>
<dbReference type="AlphaFoldDB" id="A0A0M5IW19"/>
<dbReference type="HAMAP" id="MF_00300">
    <property type="entry name" value="Chorismate_synth"/>
    <property type="match status" value="1"/>
</dbReference>
<feature type="binding site" evidence="11">
    <location>
        <position position="41"/>
    </location>
    <ligand>
        <name>NADP(+)</name>
        <dbReference type="ChEBI" id="CHEBI:58349"/>
    </ligand>
</feature>
<sequence length="386" mass="41608">MKLRYLTAGESHGPALTAIVEGMPANLEISEDDINGHLARRQQGHGRGGRMKIETDRVRFLSGVRWGKTLGSPITLSIENRDWANWDKKMSPLASDRVEGIAVTHPRPGHADLSGVIKYRQDDARNILERSSARETAARVAVGALCRKFLADLGIEVFGYVVELGGITAGDDGQDFRDRFSRAEESPCRTFDPVAEQAMIKRIDEAKAAGDTLGGVVEVVVLGAPVGLGSYVHWDRRLDGRLAQAVMSIQAFKGVEIGLGFEAARLPGSRVHDEIGYEKGGFLRRSNRAGGLEGGMTNGEAIVIRGAMKPIPTLYQPLQTVDLATKEAFAATVERSDVCAVPAAAVVAEAVVAIELAEAVLEKFGGDAMEEVQENLAAYLRHVHGF</sequence>